<dbReference type="PANTHER" id="PTHR34183">
    <property type="entry name" value="ENDOLYTIC PEPTIDOGLYCAN TRANSGLYCOSYLASE RLPA"/>
    <property type="match status" value="1"/>
</dbReference>
<dbReference type="EC" id="4.2.2.-" evidence="3"/>
<gene>
    <name evidence="3" type="primary">rlpA</name>
    <name evidence="6" type="ORF">BC748_1208</name>
</gene>
<dbReference type="InterPro" id="IPR036908">
    <property type="entry name" value="RlpA-like_sf"/>
</dbReference>
<evidence type="ECO:0000256" key="4">
    <source>
        <dbReference type="RuleBase" id="RU003495"/>
    </source>
</evidence>
<evidence type="ECO:0000313" key="7">
    <source>
        <dbReference type="Proteomes" id="UP000295260"/>
    </source>
</evidence>
<dbReference type="NCBIfam" id="TIGR00413">
    <property type="entry name" value="rlpA"/>
    <property type="match status" value="1"/>
</dbReference>
<dbReference type="Pfam" id="PF03330">
    <property type="entry name" value="DPBB_1"/>
    <property type="match status" value="1"/>
</dbReference>
<dbReference type="GO" id="GO:0008932">
    <property type="term" value="F:lytic endotransglycosylase activity"/>
    <property type="evidence" value="ECO:0007669"/>
    <property type="project" value="UniProtKB-UniRule"/>
</dbReference>
<proteinExistence type="inferred from homology"/>
<dbReference type="AlphaFoldDB" id="A0A4R6QC79"/>
<sequence>MTQKFIILLLTCLSVLTISGQEKKAQLKEKSKEKTTKNTVTRENKEQLKVIASTKVDTTKLKIKNIVQEIDSTKNALADLNFKLLKKKAHASYYHQKFHGRRTASGKKFDNNAYTAAHKKLPFGTKVKVTNEVNGKFVIVEITDRGPFSKVREIDLTKKAFMEIADNKNSGVVFVTLEVVEEK</sequence>
<comment type="caution">
    <text evidence="6">The sequence shown here is derived from an EMBL/GenBank/DDBJ whole genome shotgun (WGS) entry which is preliminary data.</text>
</comment>
<dbReference type="OrthoDB" id="9779128at2"/>
<protein>
    <recommendedName>
        <fullName evidence="3">Probable endolytic peptidoglycan transglycosylase RlpA</fullName>
        <ecNumber evidence="3">4.2.2.-</ecNumber>
    </recommendedName>
</protein>
<organism evidence="6 7">
    <name type="scientific">Flavobacterium dankookense</name>
    <dbReference type="NCBI Taxonomy" id="706186"/>
    <lineage>
        <taxon>Bacteria</taxon>
        <taxon>Pseudomonadati</taxon>
        <taxon>Bacteroidota</taxon>
        <taxon>Flavobacteriia</taxon>
        <taxon>Flavobacteriales</taxon>
        <taxon>Flavobacteriaceae</taxon>
        <taxon>Flavobacterium</taxon>
    </lineage>
</organism>
<dbReference type="SUPFAM" id="SSF50685">
    <property type="entry name" value="Barwin-like endoglucanases"/>
    <property type="match status" value="1"/>
</dbReference>
<feature type="domain" description="RlpA-like protein double-psi beta-barrel" evidence="5">
    <location>
        <begin position="89"/>
        <end position="176"/>
    </location>
</feature>
<dbReference type="RefSeq" id="WP_133532513.1">
    <property type="nucleotide sequence ID" value="NZ_SNXR01000012.1"/>
</dbReference>
<evidence type="ECO:0000256" key="2">
    <source>
        <dbReference type="ARBA" id="ARBA00023316"/>
    </source>
</evidence>
<dbReference type="InterPro" id="IPR009009">
    <property type="entry name" value="RlpA-like_DPBB"/>
</dbReference>
<keyword evidence="1 3" id="KW-0456">Lyase</keyword>
<dbReference type="Proteomes" id="UP000295260">
    <property type="component" value="Unassembled WGS sequence"/>
</dbReference>
<dbReference type="PANTHER" id="PTHR34183:SF8">
    <property type="entry name" value="ENDOLYTIC PEPTIDOGLYCAN TRANSGLYCOSYLASE RLPA-RELATED"/>
    <property type="match status" value="1"/>
</dbReference>
<keyword evidence="7" id="KW-1185">Reference proteome</keyword>
<comment type="similarity">
    <text evidence="3 4">Belongs to the RlpA family.</text>
</comment>
<dbReference type="CDD" id="cd22268">
    <property type="entry name" value="DPBB_RlpA-like"/>
    <property type="match status" value="1"/>
</dbReference>
<dbReference type="EMBL" id="SNXR01000012">
    <property type="protein sequence ID" value="TDP60228.1"/>
    <property type="molecule type" value="Genomic_DNA"/>
</dbReference>
<comment type="function">
    <text evidence="3">Lytic transglycosylase with a strong preference for naked glycan strands that lack stem peptides.</text>
</comment>
<evidence type="ECO:0000259" key="5">
    <source>
        <dbReference type="Pfam" id="PF03330"/>
    </source>
</evidence>
<reference evidence="6 7" key="1">
    <citation type="submission" date="2019-03" db="EMBL/GenBank/DDBJ databases">
        <title>Genomic Encyclopedia of Archaeal and Bacterial Type Strains, Phase II (KMG-II): from individual species to whole genera.</title>
        <authorList>
            <person name="Goeker M."/>
        </authorList>
    </citation>
    <scope>NUCLEOTIDE SEQUENCE [LARGE SCALE GENOMIC DNA]</scope>
    <source>
        <strain evidence="6 7">DSM 25687</strain>
    </source>
</reference>
<dbReference type="Gene3D" id="2.40.40.10">
    <property type="entry name" value="RlpA-like domain"/>
    <property type="match status" value="1"/>
</dbReference>
<keyword evidence="6" id="KW-0449">Lipoprotein</keyword>
<accession>A0A4R6QC79</accession>
<dbReference type="InterPro" id="IPR034718">
    <property type="entry name" value="RlpA"/>
</dbReference>
<name>A0A4R6QC79_9FLAO</name>
<evidence type="ECO:0000256" key="3">
    <source>
        <dbReference type="HAMAP-Rule" id="MF_02071"/>
    </source>
</evidence>
<dbReference type="GO" id="GO:0071555">
    <property type="term" value="P:cell wall organization"/>
    <property type="evidence" value="ECO:0007669"/>
    <property type="project" value="UniProtKB-KW"/>
</dbReference>
<evidence type="ECO:0000256" key="1">
    <source>
        <dbReference type="ARBA" id="ARBA00023239"/>
    </source>
</evidence>
<evidence type="ECO:0000313" key="6">
    <source>
        <dbReference type="EMBL" id="TDP60228.1"/>
    </source>
</evidence>
<dbReference type="GO" id="GO:0000270">
    <property type="term" value="P:peptidoglycan metabolic process"/>
    <property type="evidence" value="ECO:0007669"/>
    <property type="project" value="UniProtKB-UniRule"/>
</dbReference>
<dbReference type="HAMAP" id="MF_02071">
    <property type="entry name" value="RlpA"/>
    <property type="match status" value="1"/>
</dbReference>
<dbReference type="InterPro" id="IPR012997">
    <property type="entry name" value="RplA"/>
</dbReference>
<keyword evidence="2 3" id="KW-0961">Cell wall biogenesis/degradation</keyword>